<keyword evidence="3" id="KW-1185">Reference proteome</keyword>
<protein>
    <submittedName>
        <fullName evidence="2">Uncharacterized protein</fullName>
    </submittedName>
</protein>
<dbReference type="Proteomes" id="UP000036987">
    <property type="component" value="Unassembled WGS sequence"/>
</dbReference>
<evidence type="ECO:0000313" key="3">
    <source>
        <dbReference type="Proteomes" id="UP000036987"/>
    </source>
</evidence>
<feature type="signal peptide" evidence="1">
    <location>
        <begin position="1"/>
        <end position="22"/>
    </location>
</feature>
<gene>
    <name evidence="2" type="ORF">ZOSMA_136G00160</name>
</gene>
<keyword evidence="1" id="KW-0732">Signal</keyword>
<dbReference type="EMBL" id="LFYR01000448">
    <property type="protein sequence ID" value="KMZ74048.1"/>
    <property type="molecule type" value="Genomic_DNA"/>
</dbReference>
<evidence type="ECO:0000313" key="2">
    <source>
        <dbReference type="EMBL" id="KMZ74048.1"/>
    </source>
</evidence>
<feature type="chain" id="PRO_5005528119" evidence="1">
    <location>
        <begin position="23"/>
        <end position="55"/>
    </location>
</feature>
<name>A0A0K9PYA7_ZOSMR</name>
<dbReference type="AlphaFoldDB" id="A0A0K9PYA7"/>
<sequence>MLNLSVLKWWSRVILLLNLIVTYRPVEQPFRRLRRKCACFFQRLLQLSLPKRNFK</sequence>
<evidence type="ECO:0000256" key="1">
    <source>
        <dbReference type="SAM" id="SignalP"/>
    </source>
</evidence>
<proteinExistence type="predicted"/>
<comment type="caution">
    <text evidence="2">The sequence shown here is derived from an EMBL/GenBank/DDBJ whole genome shotgun (WGS) entry which is preliminary data.</text>
</comment>
<reference evidence="3" key="1">
    <citation type="journal article" date="2016" name="Nature">
        <title>The genome of the seagrass Zostera marina reveals angiosperm adaptation to the sea.</title>
        <authorList>
            <person name="Olsen J.L."/>
            <person name="Rouze P."/>
            <person name="Verhelst B."/>
            <person name="Lin Y.-C."/>
            <person name="Bayer T."/>
            <person name="Collen J."/>
            <person name="Dattolo E."/>
            <person name="De Paoli E."/>
            <person name="Dittami S."/>
            <person name="Maumus F."/>
            <person name="Michel G."/>
            <person name="Kersting A."/>
            <person name="Lauritano C."/>
            <person name="Lohaus R."/>
            <person name="Toepel M."/>
            <person name="Tonon T."/>
            <person name="Vanneste K."/>
            <person name="Amirebrahimi M."/>
            <person name="Brakel J."/>
            <person name="Bostroem C."/>
            <person name="Chovatia M."/>
            <person name="Grimwood J."/>
            <person name="Jenkins J.W."/>
            <person name="Jueterbock A."/>
            <person name="Mraz A."/>
            <person name="Stam W.T."/>
            <person name="Tice H."/>
            <person name="Bornberg-Bauer E."/>
            <person name="Green P.J."/>
            <person name="Pearson G.A."/>
            <person name="Procaccini G."/>
            <person name="Duarte C.M."/>
            <person name="Schmutz J."/>
            <person name="Reusch T.B.H."/>
            <person name="Van de Peer Y."/>
        </authorList>
    </citation>
    <scope>NUCLEOTIDE SEQUENCE [LARGE SCALE GENOMIC DNA]</scope>
    <source>
        <strain evidence="3">cv. Finnish</strain>
    </source>
</reference>
<organism evidence="2 3">
    <name type="scientific">Zostera marina</name>
    <name type="common">Eelgrass</name>
    <dbReference type="NCBI Taxonomy" id="29655"/>
    <lineage>
        <taxon>Eukaryota</taxon>
        <taxon>Viridiplantae</taxon>
        <taxon>Streptophyta</taxon>
        <taxon>Embryophyta</taxon>
        <taxon>Tracheophyta</taxon>
        <taxon>Spermatophyta</taxon>
        <taxon>Magnoliopsida</taxon>
        <taxon>Liliopsida</taxon>
        <taxon>Zosteraceae</taxon>
        <taxon>Zostera</taxon>
    </lineage>
</organism>
<accession>A0A0K9PYA7</accession>